<dbReference type="EMBL" id="JOPJ01000025">
    <property type="protein sequence ID" value="OUJ11630.1"/>
    <property type="molecule type" value="Genomic_DNA"/>
</dbReference>
<keyword evidence="1" id="KW-0812">Transmembrane</keyword>
<evidence type="ECO:0000313" key="3">
    <source>
        <dbReference type="Proteomes" id="UP000194931"/>
    </source>
</evidence>
<dbReference type="Proteomes" id="UP000194931">
    <property type="component" value="Unassembled WGS sequence"/>
</dbReference>
<accession>A0A252BST6</accession>
<protein>
    <submittedName>
        <fullName evidence="2">Uncharacterized protein</fullName>
    </submittedName>
</protein>
<comment type="caution">
    <text evidence="2">The sequence shown here is derived from an EMBL/GenBank/DDBJ whole genome shotgun (WGS) entry which is preliminary data.</text>
</comment>
<proteinExistence type="predicted"/>
<sequence length="61" mass="7096">MPVPGLCPYASTWIQSPKRTDGAGNTHWDFIEILIIPLFLFITFSKYQFFFILLSDNFCFS</sequence>
<keyword evidence="1" id="KW-1133">Transmembrane helix</keyword>
<dbReference type="AlphaFoldDB" id="A0A252BST6"/>
<keyword evidence="3" id="KW-1185">Reference proteome</keyword>
<organism evidence="2 3">
    <name type="scientific">Acetobacter okinawensis</name>
    <dbReference type="NCBI Taxonomy" id="1076594"/>
    <lineage>
        <taxon>Bacteria</taxon>
        <taxon>Pseudomonadati</taxon>
        <taxon>Pseudomonadota</taxon>
        <taxon>Alphaproteobacteria</taxon>
        <taxon>Acetobacterales</taxon>
        <taxon>Acetobacteraceae</taxon>
        <taxon>Acetobacter</taxon>
    </lineage>
</organism>
<evidence type="ECO:0000313" key="2">
    <source>
        <dbReference type="EMBL" id="OUJ11630.1"/>
    </source>
</evidence>
<name>A0A252BST6_9PROT</name>
<gene>
    <name evidence="2" type="ORF">HK26_05810</name>
</gene>
<reference evidence="3" key="1">
    <citation type="submission" date="2014-06" db="EMBL/GenBank/DDBJ databases">
        <authorList>
            <person name="Winans N.J."/>
            <person name="Newell P.D."/>
            <person name="Douglas A.E."/>
        </authorList>
    </citation>
    <scope>NUCLEOTIDE SEQUENCE [LARGE SCALE GENOMIC DNA]</scope>
</reference>
<feature type="transmembrane region" description="Helical" evidence="1">
    <location>
        <begin position="33"/>
        <end position="54"/>
    </location>
</feature>
<keyword evidence="1" id="KW-0472">Membrane</keyword>
<evidence type="ECO:0000256" key="1">
    <source>
        <dbReference type="SAM" id="Phobius"/>
    </source>
</evidence>